<feature type="compositionally biased region" description="Low complexity" evidence="1">
    <location>
        <begin position="1"/>
        <end position="27"/>
    </location>
</feature>
<evidence type="ECO:0000313" key="3">
    <source>
        <dbReference type="Proteomes" id="UP001355207"/>
    </source>
</evidence>
<dbReference type="RefSeq" id="XP_066073584.1">
    <property type="nucleotide sequence ID" value="XM_066217487.1"/>
</dbReference>
<gene>
    <name evidence="2" type="ORF">L201_001700</name>
</gene>
<evidence type="ECO:0000256" key="1">
    <source>
        <dbReference type="SAM" id="MobiDB-lite"/>
    </source>
</evidence>
<keyword evidence="3" id="KW-1185">Reference proteome</keyword>
<feature type="compositionally biased region" description="Polar residues" evidence="1">
    <location>
        <begin position="28"/>
        <end position="42"/>
    </location>
</feature>
<feature type="compositionally biased region" description="Low complexity" evidence="1">
    <location>
        <begin position="89"/>
        <end position="110"/>
    </location>
</feature>
<feature type="region of interest" description="Disordered" evidence="1">
    <location>
        <begin position="276"/>
        <end position="299"/>
    </location>
</feature>
<feature type="region of interest" description="Disordered" evidence="1">
    <location>
        <begin position="168"/>
        <end position="202"/>
    </location>
</feature>
<feature type="region of interest" description="Disordered" evidence="1">
    <location>
        <begin position="331"/>
        <end position="381"/>
    </location>
</feature>
<dbReference type="EMBL" id="CP144099">
    <property type="protein sequence ID" value="WWC86821.1"/>
    <property type="molecule type" value="Genomic_DNA"/>
</dbReference>
<feature type="compositionally biased region" description="Basic and acidic residues" evidence="1">
    <location>
        <begin position="365"/>
        <end position="375"/>
    </location>
</feature>
<organism evidence="2 3">
    <name type="scientific">Kwoniella dendrophila CBS 6074</name>
    <dbReference type="NCBI Taxonomy" id="1295534"/>
    <lineage>
        <taxon>Eukaryota</taxon>
        <taxon>Fungi</taxon>
        <taxon>Dikarya</taxon>
        <taxon>Basidiomycota</taxon>
        <taxon>Agaricomycotina</taxon>
        <taxon>Tremellomycetes</taxon>
        <taxon>Tremellales</taxon>
        <taxon>Cryptococcaceae</taxon>
        <taxon>Kwoniella</taxon>
    </lineage>
</organism>
<proteinExistence type="predicted"/>
<name>A0AAX4JN28_9TREE</name>
<dbReference type="Proteomes" id="UP001355207">
    <property type="component" value="Chromosome 2"/>
</dbReference>
<sequence length="427" mass="47271">MSHTTSSSNSSSSFSESSSSSLSPSQSDQTESTLTPIDTSIKSPPYRRFYSTRRDSGYADESTPVVSPIMPESRYRDSGFTKSNVNYPSSSRDSTGSWDSSSSYDVSPSSVQKSHQDTKPQLGRTSSVDSELYDTGEYDRGILIKPVYARWGDGWREASGAVTLDILDDEDGSRSSSSGTEDDLSAENTYYPTKNNSGRSVPIYDDQYDDSLFSIPSRRTSLSLSSIGSSILTHARALVKNPNIPKVKKIKRKRNQEFLGSDEMLPEPLRIYLPKKPNQEEDNSSIFSTNHGDIDDSQIYSTDKSDLRVDSIFSGGQGRRGSTNYNSLNKLVHHPPDLSDTTNSQLSISSDTTSPKSMNPLELYGKSESEVDSRSFRSRTSSKISKVSTKFKEFKSGISSFVSKSIKSLKYDGKKLTKKTKNRFEVD</sequence>
<dbReference type="AlphaFoldDB" id="A0AAX4JN28"/>
<reference evidence="2 3" key="1">
    <citation type="submission" date="2024-01" db="EMBL/GenBank/DDBJ databases">
        <title>Comparative genomics of Cryptococcus and Kwoniella reveals pathogenesis evolution and contrasting modes of karyotype evolution via chromosome fusion or intercentromeric recombination.</title>
        <authorList>
            <person name="Coelho M.A."/>
            <person name="David-Palma M."/>
            <person name="Shea T."/>
            <person name="Bowers K."/>
            <person name="McGinley-Smith S."/>
            <person name="Mohammad A.W."/>
            <person name="Gnirke A."/>
            <person name="Yurkov A.M."/>
            <person name="Nowrousian M."/>
            <person name="Sun S."/>
            <person name="Cuomo C.A."/>
            <person name="Heitman J."/>
        </authorList>
    </citation>
    <scope>NUCLEOTIDE SEQUENCE [LARGE SCALE GENOMIC DNA]</scope>
    <source>
        <strain evidence="2 3">CBS 6074</strain>
    </source>
</reference>
<feature type="compositionally biased region" description="Polar residues" evidence="1">
    <location>
        <begin position="186"/>
        <end position="199"/>
    </location>
</feature>
<evidence type="ECO:0000313" key="2">
    <source>
        <dbReference type="EMBL" id="WWC86821.1"/>
    </source>
</evidence>
<feature type="compositionally biased region" description="Polar residues" evidence="1">
    <location>
        <begin position="339"/>
        <end position="357"/>
    </location>
</feature>
<protein>
    <submittedName>
        <fullName evidence="2">Uncharacterized protein</fullName>
    </submittedName>
</protein>
<feature type="region of interest" description="Disordered" evidence="1">
    <location>
        <begin position="1"/>
        <end position="131"/>
    </location>
</feature>
<accession>A0AAX4JN28</accession>
<dbReference type="GeneID" id="91092372"/>